<comment type="similarity">
    <text evidence="2">Belongs to the class-III pyridine nucleotide-disulfide oxidoreductase family.</text>
</comment>
<gene>
    <name evidence="9" type="ORF">EV213_11935</name>
</gene>
<organism evidence="9 10">
    <name type="scientific">Aureibacillus halotolerans</name>
    <dbReference type="NCBI Taxonomy" id="1508390"/>
    <lineage>
        <taxon>Bacteria</taxon>
        <taxon>Bacillati</taxon>
        <taxon>Bacillota</taxon>
        <taxon>Bacilli</taxon>
        <taxon>Bacillales</taxon>
        <taxon>Bacillaceae</taxon>
        <taxon>Aureibacillus</taxon>
    </lineage>
</organism>
<name>A0A4R6TT28_9BACI</name>
<proteinExistence type="inferred from homology"/>
<keyword evidence="4" id="KW-0274">FAD</keyword>
<evidence type="ECO:0000256" key="6">
    <source>
        <dbReference type="ARBA" id="ARBA00023284"/>
    </source>
</evidence>
<keyword evidence="10" id="KW-1185">Reference proteome</keyword>
<dbReference type="RefSeq" id="WP_133581774.1">
    <property type="nucleotide sequence ID" value="NZ_SNYJ01000019.1"/>
</dbReference>
<dbReference type="PRINTS" id="PR00368">
    <property type="entry name" value="FADPNR"/>
</dbReference>
<dbReference type="PANTHER" id="PTHR43429">
    <property type="entry name" value="PYRIDINE NUCLEOTIDE-DISULFIDE OXIDOREDUCTASE DOMAIN-CONTAINING"/>
    <property type="match status" value="1"/>
</dbReference>
<dbReference type="InterPro" id="IPR050260">
    <property type="entry name" value="FAD-bd_OxRdtase"/>
</dbReference>
<sequence length="455" mass="49885">MNIAVIGCTHAGTAAITNIANTYPDATINVYEKNDNVSFLSCGIALYVGGVVPDPKGLFYASPAQFQKLGVNMRMQHEVLDVDVNAHSLRAKNLVNGKVIHDHFDKLIIATGSWPIVPTLPGSELHNIQLCKNFQQANDIIAKGEKAEHVTVIGAGYIGVELAEAFAQNGKRVTLMDSEPRILSKYLDQEFTQPVEDTLKAEGVELALGQMVTAFEGDSGSVQRVVTTKGTYEADMVISCIGFRPNTELFKGQLDMQANGALIVDEYMQTSAKDVFAAGDCCVLRFNPTGQQSYIPLATNAVRTGTLVAMNLVSPTVPHPGTQGTSGLKLFQHHLASTGMTETQADRADWAVETVAIQDAYRPEFMPTAEEVLFKIVYDQHTRRVLGAQILSDVDLTQAVNTLSVCIQNNMTVDQLAFQDFFFQPHFNKPWHFINRAGMKAMEKQGNEQKEKRIS</sequence>
<evidence type="ECO:0000256" key="1">
    <source>
        <dbReference type="ARBA" id="ARBA00001974"/>
    </source>
</evidence>
<protein>
    <submittedName>
        <fullName evidence="9">NADPH-dependent 2,4-dienoyl-CoA reductase/sulfur reductase-like enzyme</fullName>
    </submittedName>
</protein>
<dbReference type="Pfam" id="PF07992">
    <property type="entry name" value="Pyr_redox_2"/>
    <property type="match status" value="1"/>
</dbReference>
<evidence type="ECO:0000256" key="4">
    <source>
        <dbReference type="ARBA" id="ARBA00022827"/>
    </source>
</evidence>
<comment type="caution">
    <text evidence="9">The sequence shown here is derived from an EMBL/GenBank/DDBJ whole genome shotgun (WGS) entry which is preliminary data.</text>
</comment>
<keyword evidence="6" id="KW-0676">Redox-active center</keyword>
<reference evidence="9 10" key="1">
    <citation type="submission" date="2019-03" db="EMBL/GenBank/DDBJ databases">
        <title>Genomic Encyclopedia of Type Strains, Phase IV (KMG-IV): sequencing the most valuable type-strain genomes for metagenomic binning, comparative biology and taxonomic classification.</title>
        <authorList>
            <person name="Goeker M."/>
        </authorList>
    </citation>
    <scope>NUCLEOTIDE SEQUENCE [LARGE SCALE GENOMIC DNA]</scope>
    <source>
        <strain evidence="9 10">DSM 28697</strain>
    </source>
</reference>
<evidence type="ECO:0000256" key="2">
    <source>
        <dbReference type="ARBA" id="ARBA00009130"/>
    </source>
</evidence>
<keyword evidence="5" id="KW-0560">Oxidoreductase</keyword>
<dbReference type="Proteomes" id="UP000295632">
    <property type="component" value="Unassembled WGS sequence"/>
</dbReference>
<feature type="domain" description="FAD/NAD(P)-binding" evidence="8">
    <location>
        <begin position="2"/>
        <end position="305"/>
    </location>
</feature>
<evidence type="ECO:0000259" key="8">
    <source>
        <dbReference type="Pfam" id="PF07992"/>
    </source>
</evidence>
<evidence type="ECO:0000256" key="3">
    <source>
        <dbReference type="ARBA" id="ARBA00022630"/>
    </source>
</evidence>
<comment type="cofactor">
    <cofactor evidence="1">
        <name>FAD</name>
        <dbReference type="ChEBI" id="CHEBI:57692"/>
    </cofactor>
</comment>
<dbReference type="GO" id="GO:0016491">
    <property type="term" value="F:oxidoreductase activity"/>
    <property type="evidence" value="ECO:0007669"/>
    <property type="project" value="UniProtKB-KW"/>
</dbReference>
<accession>A0A4R6TT28</accession>
<dbReference type="SUPFAM" id="SSF55424">
    <property type="entry name" value="FAD/NAD-linked reductases, dimerisation (C-terminal) domain"/>
    <property type="match status" value="1"/>
</dbReference>
<dbReference type="InterPro" id="IPR004099">
    <property type="entry name" value="Pyr_nucl-diS_OxRdtase_dimer"/>
</dbReference>
<dbReference type="InterPro" id="IPR016156">
    <property type="entry name" value="FAD/NAD-linked_Rdtase_dimer_sf"/>
</dbReference>
<dbReference type="Pfam" id="PF02852">
    <property type="entry name" value="Pyr_redox_dim"/>
    <property type="match status" value="1"/>
</dbReference>
<dbReference type="AlphaFoldDB" id="A0A4R6TT28"/>
<feature type="domain" description="Pyridine nucleotide-disulphide oxidoreductase dimerisation" evidence="7">
    <location>
        <begin position="329"/>
        <end position="428"/>
    </location>
</feature>
<dbReference type="EMBL" id="SNYJ01000019">
    <property type="protein sequence ID" value="TDQ36246.1"/>
    <property type="molecule type" value="Genomic_DNA"/>
</dbReference>
<dbReference type="InterPro" id="IPR036188">
    <property type="entry name" value="FAD/NAD-bd_sf"/>
</dbReference>
<evidence type="ECO:0000313" key="10">
    <source>
        <dbReference type="Proteomes" id="UP000295632"/>
    </source>
</evidence>
<dbReference type="PANTHER" id="PTHR43429:SF1">
    <property type="entry name" value="NAD(P)H SULFUR OXIDOREDUCTASE (COA-DEPENDENT)"/>
    <property type="match status" value="1"/>
</dbReference>
<dbReference type="SUPFAM" id="SSF51905">
    <property type="entry name" value="FAD/NAD(P)-binding domain"/>
    <property type="match status" value="1"/>
</dbReference>
<evidence type="ECO:0000313" key="9">
    <source>
        <dbReference type="EMBL" id="TDQ36246.1"/>
    </source>
</evidence>
<keyword evidence="3" id="KW-0285">Flavoprotein</keyword>
<evidence type="ECO:0000256" key="5">
    <source>
        <dbReference type="ARBA" id="ARBA00023002"/>
    </source>
</evidence>
<evidence type="ECO:0000259" key="7">
    <source>
        <dbReference type="Pfam" id="PF02852"/>
    </source>
</evidence>
<dbReference type="Gene3D" id="3.30.390.30">
    <property type="match status" value="1"/>
</dbReference>
<dbReference type="PRINTS" id="PR00411">
    <property type="entry name" value="PNDRDTASEI"/>
</dbReference>
<dbReference type="OrthoDB" id="9802028at2"/>
<dbReference type="Gene3D" id="3.50.50.60">
    <property type="entry name" value="FAD/NAD(P)-binding domain"/>
    <property type="match status" value="2"/>
</dbReference>
<dbReference type="InterPro" id="IPR023753">
    <property type="entry name" value="FAD/NAD-binding_dom"/>
</dbReference>